<dbReference type="GO" id="GO:0044773">
    <property type="term" value="P:mitotic DNA damage checkpoint signaling"/>
    <property type="evidence" value="ECO:0007669"/>
    <property type="project" value="TreeGrafter"/>
</dbReference>
<dbReference type="SMART" id="SM00220">
    <property type="entry name" value="S_TKc"/>
    <property type="match status" value="1"/>
</dbReference>
<accession>A0A6A5YJ37</accession>
<reference evidence="2" key="1">
    <citation type="journal article" date="2020" name="Stud. Mycol.">
        <title>101 Dothideomycetes genomes: a test case for predicting lifestyles and emergence of pathogens.</title>
        <authorList>
            <person name="Haridas S."/>
            <person name="Albert R."/>
            <person name="Binder M."/>
            <person name="Bloem J."/>
            <person name="Labutti K."/>
            <person name="Salamov A."/>
            <person name="Andreopoulos B."/>
            <person name="Baker S."/>
            <person name="Barry K."/>
            <person name="Bills G."/>
            <person name="Bluhm B."/>
            <person name="Cannon C."/>
            <person name="Castanera R."/>
            <person name="Culley D."/>
            <person name="Daum C."/>
            <person name="Ezra D."/>
            <person name="Gonzalez J."/>
            <person name="Henrissat B."/>
            <person name="Kuo A."/>
            <person name="Liang C."/>
            <person name="Lipzen A."/>
            <person name="Lutzoni F."/>
            <person name="Magnuson J."/>
            <person name="Mondo S."/>
            <person name="Nolan M."/>
            <person name="Ohm R."/>
            <person name="Pangilinan J."/>
            <person name="Park H.-J."/>
            <person name="Ramirez L."/>
            <person name="Alfaro M."/>
            <person name="Sun H."/>
            <person name="Tritt A."/>
            <person name="Yoshinaga Y."/>
            <person name="Zwiers L.-H."/>
            <person name="Turgeon B."/>
            <person name="Goodwin S."/>
            <person name="Spatafora J."/>
            <person name="Crous P."/>
            <person name="Grigoriev I."/>
        </authorList>
    </citation>
    <scope>NUCLEOTIDE SEQUENCE</scope>
    <source>
        <strain evidence="2">CBS 627.86</strain>
    </source>
</reference>
<gene>
    <name evidence="2" type="ORF">BDV96DRAFT_480310</name>
</gene>
<evidence type="ECO:0000313" key="3">
    <source>
        <dbReference type="Proteomes" id="UP000799770"/>
    </source>
</evidence>
<keyword evidence="2" id="KW-0808">Transferase</keyword>
<dbReference type="EMBL" id="ML977357">
    <property type="protein sequence ID" value="KAF2107106.1"/>
    <property type="molecule type" value="Genomic_DNA"/>
</dbReference>
<evidence type="ECO:0000259" key="1">
    <source>
        <dbReference type="PROSITE" id="PS50011"/>
    </source>
</evidence>
<dbReference type="Pfam" id="PF00069">
    <property type="entry name" value="Pkinase"/>
    <property type="match status" value="1"/>
</dbReference>
<dbReference type="PANTHER" id="PTHR44167:SF18">
    <property type="entry name" value="PROTEIN KINASE DOMAIN-CONTAINING PROTEIN"/>
    <property type="match status" value="1"/>
</dbReference>
<dbReference type="PANTHER" id="PTHR44167">
    <property type="entry name" value="OVARIAN-SPECIFIC SERINE/THREONINE-PROTEIN KINASE LOK-RELATED"/>
    <property type="match status" value="1"/>
</dbReference>
<keyword evidence="2" id="KW-0418">Kinase</keyword>
<dbReference type="PROSITE" id="PS00108">
    <property type="entry name" value="PROTEIN_KINASE_ST"/>
    <property type="match status" value="1"/>
</dbReference>
<dbReference type="OrthoDB" id="4062651at2759"/>
<keyword evidence="3" id="KW-1185">Reference proteome</keyword>
<dbReference type="CDD" id="cd00180">
    <property type="entry name" value="PKc"/>
    <property type="match status" value="1"/>
</dbReference>
<dbReference type="GO" id="GO:0004674">
    <property type="term" value="F:protein serine/threonine kinase activity"/>
    <property type="evidence" value="ECO:0007669"/>
    <property type="project" value="TreeGrafter"/>
</dbReference>
<dbReference type="InterPro" id="IPR000719">
    <property type="entry name" value="Prot_kinase_dom"/>
</dbReference>
<dbReference type="GO" id="GO:0005634">
    <property type="term" value="C:nucleus"/>
    <property type="evidence" value="ECO:0007669"/>
    <property type="project" value="TreeGrafter"/>
</dbReference>
<dbReference type="Proteomes" id="UP000799770">
    <property type="component" value="Unassembled WGS sequence"/>
</dbReference>
<organism evidence="2 3">
    <name type="scientific">Lophiotrema nucula</name>
    <dbReference type="NCBI Taxonomy" id="690887"/>
    <lineage>
        <taxon>Eukaryota</taxon>
        <taxon>Fungi</taxon>
        <taxon>Dikarya</taxon>
        <taxon>Ascomycota</taxon>
        <taxon>Pezizomycotina</taxon>
        <taxon>Dothideomycetes</taxon>
        <taxon>Pleosporomycetidae</taxon>
        <taxon>Pleosporales</taxon>
        <taxon>Lophiotremataceae</taxon>
        <taxon>Lophiotrema</taxon>
    </lineage>
</organism>
<dbReference type="InterPro" id="IPR011009">
    <property type="entry name" value="Kinase-like_dom_sf"/>
</dbReference>
<feature type="non-terminal residue" evidence="2">
    <location>
        <position position="1"/>
    </location>
</feature>
<dbReference type="AlphaFoldDB" id="A0A6A5YJ37"/>
<dbReference type="PROSITE" id="PS50011">
    <property type="entry name" value="PROTEIN_KINASE_DOM"/>
    <property type="match status" value="1"/>
</dbReference>
<evidence type="ECO:0000313" key="2">
    <source>
        <dbReference type="EMBL" id="KAF2107106.1"/>
    </source>
</evidence>
<dbReference type="SUPFAM" id="SSF56112">
    <property type="entry name" value="Protein kinase-like (PK-like)"/>
    <property type="match status" value="1"/>
</dbReference>
<feature type="non-terminal residue" evidence="2">
    <location>
        <position position="190"/>
    </location>
</feature>
<dbReference type="Gene3D" id="1.10.510.10">
    <property type="entry name" value="Transferase(Phosphotransferase) domain 1"/>
    <property type="match status" value="1"/>
</dbReference>
<dbReference type="GO" id="GO:0005524">
    <property type="term" value="F:ATP binding"/>
    <property type="evidence" value="ECO:0007669"/>
    <property type="project" value="InterPro"/>
</dbReference>
<feature type="domain" description="Protein kinase" evidence="1">
    <location>
        <begin position="1"/>
        <end position="190"/>
    </location>
</feature>
<dbReference type="InterPro" id="IPR008271">
    <property type="entry name" value="Ser/Thr_kinase_AS"/>
</dbReference>
<dbReference type="GO" id="GO:0005737">
    <property type="term" value="C:cytoplasm"/>
    <property type="evidence" value="ECO:0007669"/>
    <property type="project" value="TreeGrafter"/>
</dbReference>
<protein>
    <submittedName>
        <fullName evidence="2">Kinase-like domain-containing protein</fullName>
    </submittedName>
</protein>
<name>A0A6A5YJ37_9PLEO</name>
<proteinExistence type="predicted"/>
<sequence length="190" mass="21186">GHGRYGYVQDVKSKLNGGKFACKVMRIVCHNKHQITRMMQSEIAIVSRLRHPHVVKMYGSYTTPKECGMILLPIAEGTLEDLLRRWSSNRSWQEAKKHVIPWLGCLSSAVAYIHSMGVKHKDIKPSNILYKGHQIYLADFGLSVQFDPQNLSTSSGVGGTPAYTAPEAMVDGKRGRSADIFSLGCVFMEM</sequence>